<organism evidence="3">
    <name type="scientific">Tanacetum cinerariifolium</name>
    <name type="common">Dalmatian daisy</name>
    <name type="synonym">Chrysanthemum cinerariifolium</name>
    <dbReference type="NCBI Taxonomy" id="118510"/>
    <lineage>
        <taxon>Eukaryota</taxon>
        <taxon>Viridiplantae</taxon>
        <taxon>Streptophyta</taxon>
        <taxon>Embryophyta</taxon>
        <taxon>Tracheophyta</taxon>
        <taxon>Spermatophyta</taxon>
        <taxon>Magnoliopsida</taxon>
        <taxon>eudicotyledons</taxon>
        <taxon>Gunneridae</taxon>
        <taxon>Pentapetalae</taxon>
        <taxon>asterids</taxon>
        <taxon>campanulids</taxon>
        <taxon>Asterales</taxon>
        <taxon>Asteraceae</taxon>
        <taxon>Asteroideae</taxon>
        <taxon>Anthemideae</taxon>
        <taxon>Anthemidinae</taxon>
        <taxon>Tanacetum</taxon>
    </lineage>
</organism>
<feature type="transmembrane region" description="Helical" evidence="2">
    <location>
        <begin position="284"/>
        <end position="309"/>
    </location>
</feature>
<protein>
    <submittedName>
        <fullName evidence="3">Uncharacterized protein</fullName>
    </submittedName>
</protein>
<sequence length="350" mass="38370">IPVIPVLPAEVPIALTDPLVVLEVGAVSVISPTIVLDLVDYSSSSDSDLLEDSFPVEPELPLVLPFLCSDDSEADSESEPAKQRPERHKSLTPSSEFPLAPVVSPPKICSSSDSLSDSSSVHSSRCDALGQSHSGPSTRVASPRLVDPPVRTPRCSEAFMRWRSAPLSTLYLPTIRFIPRFIFESSLDSSSPSAGPSRKRCRSLLLWFRDSYSSKASGEEHMKISTIGAKTVTNLGASDGVRAPTKYGLGMGVEVATSDIREDREEFEVEASARGTMEIAVDPLATMVFLSLLEEMLLILRVLFMIYLITCLRVRSLARENLRVRALLCIKRVRVDSLRSHMALSQEEFH</sequence>
<proteinExistence type="predicted"/>
<keyword evidence="2" id="KW-0812">Transmembrane</keyword>
<keyword evidence="2" id="KW-1133">Transmembrane helix</keyword>
<feature type="compositionally biased region" description="Polar residues" evidence="1">
    <location>
        <begin position="131"/>
        <end position="140"/>
    </location>
</feature>
<dbReference type="AlphaFoldDB" id="A0A699H5H8"/>
<feature type="region of interest" description="Disordered" evidence="1">
    <location>
        <begin position="71"/>
        <end position="147"/>
    </location>
</feature>
<feature type="non-terminal residue" evidence="3">
    <location>
        <position position="1"/>
    </location>
</feature>
<comment type="caution">
    <text evidence="3">The sequence shown here is derived from an EMBL/GenBank/DDBJ whole genome shotgun (WGS) entry which is preliminary data.</text>
</comment>
<reference evidence="3" key="1">
    <citation type="journal article" date="2019" name="Sci. Rep.">
        <title>Draft genome of Tanacetum cinerariifolium, the natural source of mosquito coil.</title>
        <authorList>
            <person name="Yamashiro T."/>
            <person name="Shiraishi A."/>
            <person name="Satake H."/>
            <person name="Nakayama K."/>
        </authorList>
    </citation>
    <scope>NUCLEOTIDE SEQUENCE</scope>
</reference>
<name>A0A699H5H8_TANCI</name>
<gene>
    <name evidence="3" type="ORF">Tci_281842</name>
</gene>
<accession>A0A699H5H8</accession>
<keyword evidence="2" id="KW-0472">Membrane</keyword>
<evidence type="ECO:0000256" key="1">
    <source>
        <dbReference type="SAM" id="MobiDB-lite"/>
    </source>
</evidence>
<dbReference type="EMBL" id="BKCJ010089401">
    <property type="protein sequence ID" value="GEX09867.1"/>
    <property type="molecule type" value="Genomic_DNA"/>
</dbReference>
<evidence type="ECO:0000313" key="3">
    <source>
        <dbReference type="EMBL" id="GEX09867.1"/>
    </source>
</evidence>
<evidence type="ECO:0000256" key="2">
    <source>
        <dbReference type="SAM" id="Phobius"/>
    </source>
</evidence>
<feature type="compositionally biased region" description="Low complexity" evidence="1">
    <location>
        <begin position="110"/>
        <end position="123"/>
    </location>
</feature>